<keyword evidence="1" id="KW-0472">Membrane</keyword>
<keyword evidence="1" id="KW-1133">Transmembrane helix</keyword>
<feature type="transmembrane region" description="Helical" evidence="1">
    <location>
        <begin position="15"/>
        <end position="32"/>
    </location>
</feature>
<organism evidence="2 3">
    <name type="scientific">Candidatus Uhrbacteria bacterium CG_4_10_14_0_8_um_filter_58_22</name>
    <dbReference type="NCBI Taxonomy" id="1975029"/>
    <lineage>
        <taxon>Bacteria</taxon>
        <taxon>Candidatus Uhriibacteriota</taxon>
    </lineage>
</organism>
<dbReference type="EMBL" id="PFLC01000059">
    <property type="protein sequence ID" value="PIY61921.1"/>
    <property type="molecule type" value="Genomic_DNA"/>
</dbReference>
<evidence type="ECO:0000256" key="1">
    <source>
        <dbReference type="SAM" id="Phobius"/>
    </source>
</evidence>
<dbReference type="AlphaFoldDB" id="A0A2M7Q8U5"/>
<name>A0A2M7Q8U5_9BACT</name>
<reference evidence="3" key="1">
    <citation type="submission" date="2017-09" db="EMBL/GenBank/DDBJ databases">
        <title>Depth-based differentiation of microbial function through sediment-hosted aquifers and enrichment of novel symbionts in the deep terrestrial subsurface.</title>
        <authorList>
            <person name="Probst A.J."/>
            <person name="Ladd B."/>
            <person name="Jarett J.K."/>
            <person name="Geller-Mcgrath D.E."/>
            <person name="Sieber C.M.K."/>
            <person name="Emerson J.B."/>
            <person name="Anantharaman K."/>
            <person name="Thomas B.C."/>
            <person name="Malmstrom R."/>
            <person name="Stieglmeier M."/>
            <person name="Klingl A."/>
            <person name="Woyke T."/>
            <person name="Ryan C.M."/>
            <person name="Banfield J.F."/>
        </authorList>
    </citation>
    <scope>NUCLEOTIDE SEQUENCE [LARGE SCALE GENOMIC DNA]</scope>
</reference>
<gene>
    <name evidence="2" type="ORF">COY93_04630</name>
</gene>
<feature type="transmembrane region" description="Helical" evidence="1">
    <location>
        <begin position="52"/>
        <end position="72"/>
    </location>
</feature>
<evidence type="ECO:0000313" key="3">
    <source>
        <dbReference type="Proteomes" id="UP000230973"/>
    </source>
</evidence>
<proteinExistence type="predicted"/>
<comment type="caution">
    <text evidence="2">The sequence shown here is derived from an EMBL/GenBank/DDBJ whole genome shotgun (WGS) entry which is preliminary data.</text>
</comment>
<sequence>MLVDIAYFSILGKPLIMYGGIASLLLLLLTAAAPKLSWKGKRLMPYRTHVRLAYVTVALVLFHGLLGLSLYFRMERFLIRCPVSVGAGFW</sequence>
<protein>
    <recommendedName>
        <fullName evidence="4">Ferric oxidoreductase domain-containing protein</fullName>
    </recommendedName>
</protein>
<keyword evidence="1" id="KW-0812">Transmembrane</keyword>
<evidence type="ECO:0000313" key="2">
    <source>
        <dbReference type="EMBL" id="PIY61921.1"/>
    </source>
</evidence>
<accession>A0A2M7Q8U5</accession>
<dbReference type="Proteomes" id="UP000230973">
    <property type="component" value="Unassembled WGS sequence"/>
</dbReference>
<evidence type="ECO:0008006" key="4">
    <source>
        <dbReference type="Google" id="ProtNLM"/>
    </source>
</evidence>